<reference evidence="7 8" key="1">
    <citation type="submission" date="2020-05" db="EMBL/GenBank/DDBJ databases">
        <title>The draft genome sequence of Maribacter arenosus CAU 1321.</title>
        <authorList>
            <person name="Mu L."/>
        </authorList>
    </citation>
    <scope>NUCLEOTIDE SEQUENCE [LARGE SCALE GENOMIC DNA]</scope>
    <source>
        <strain evidence="7 8">CAU 1321</strain>
    </source>
</reference>
<dbReference type="Pfam" id="PF00877">
    <property type="entry name" value="NLPC_P60"/>
    <property type="match status" value="1"/>
</dbReference>
<keyword evidence="4" id="KW-0788">Thiol protease</keyword>
<dbReference type="InterPro" id="IPR051202">
    <property type="entry name" value="Peptidase_C40"/>
</dbReference>
<dbReference type="SUPFAM" id="SSF54001">
    <property type="entry name" value="Cysteine proteinases"/>
    <property type="match status" value="1"/>
</dbReference>
<dbReference type="InterPro" id="IPR000064">
    <property type="entry name" value="NLP_P60_dom"/>
</dbReference>
<dbReference type="Proteomes" id="UP000598350">
    <property type="component" value="Unassembled WGS sequence"/>
</dbReference>
<evidence type="ECO:0000256" key="4">
    <source>
        <dbReference type="ARBA" id="ARBA00022807"/>
    </source>
</evidence>
<comment type="similarity">
    <text evidence="1">Belongs to the peptidase C40 family.</text>
</comment>
<keyword evidence="3" id="KW-0378">Hydrolase</keyword>
<dbReference type="Gene3D" id="2.30.30.40">
    <property type="entry name" value="SH3 Domains"/>
    <property type="match status" value="2"/>
</dbReference>
<name>A0ABR7VC60_9FLAO</name>
<dbReference type="PANTHER" id="PTHR47053">
    <property type="entry name" value="MUREIN DD-ENDOPEPTIDASE MEPH-RELATED"/>
    <property type="match status" value="1"/>
</dbReference>
<keyword evidence="8" id="KW-1185">Reference proteome</keyword>
<evidence type="ECO:0000256" key="1">
    <source>
        <dbReference type="ARBA" id="ARBA00007074"/>
    </source>
</evidence>
<dbReference type="InterPro" id="IPR041382">
    <property type="entry name" value="SH3_16"/>
</dbReference>
<proteinExistence type="inferred from homology"/>
<evidence type="ECO:0000256" key="3">
    <source>
        <dbReference type="ARBA" id="ARBA00022801"/>
    </source>
</evidence>
<dbReference type="InterPro" id="IPR003646">
    <property type="entry name" value="SH3-like_bac-type"/>
</dbReference>
<accession>A0ABR7VC60</accession>
<evidence type="ECO:0000313" key="7">
    <source>
        <dbReference type="EMBL" id="MBD0851212.1"/>
    </source>
</evidence>
<keyword evidence="2" id="KW-0645">Protease</keyword>
<dbReference type="PROSITE" id="PS51935">
    <property type="entry name" value="NLPC_P60"/>
    <property type="match status" value="1"/>
</dbReference>
<evidence type="ECO:0000259" key="5">
    <source>
        <dbReference type="PROSITE" id="PS51781"/>
    </source>
</evidence>
<evidence type="ECO:0000256" key="2">
    <source>
        <dbReference type="ARBA" id="ARBA00022670"/>
    </source>
</evidence>
<dbReference type="PANTHER" id="PTHR47053:SF1">
    <property type="entry name" value="MUREIN DD-ENDOPEPTIDASE MEPH-RELATED"/>
    <property type="match status" value="1"/>
</dbReference>
<dbReference type="Pfam" id="PF18348">
    <property type="entry name" value="SH3_16"/>
    <property type="match status" value="1"/>
</dbReference>
<dbReference type="RefSeq" id="WP_188314348.1">
    <property type="nucleotide sequence ID" value="NZ_JABTCG010000004.1"/>
</dbReference>
<dbReference type="Gene3D" id="3.90.1720.10">
    <property type="entry name" value="endopeptidase domain like (from Nostoc punctiforme)"/>
    <property type="match status" value="1"/>
</dbReference>
<dbReference type="PROSITE" id="PS51781">
    <property type="entry name" value="SH3B"/>
    <property type="match status" value="1"/>
</dbReference>
<sequence>MNLKNAVYGFFIVLLINISCRDGETKENTIQEEINHVASKFAPDKRVALFTINILKYNERYVLKGESNLPQAVEALKMRLESKNVDFIDSIQILPSADLMGKNRGVIKNSVANLRSNPKHAAELATQAILGTPVKVYKKSENWYLIQTPDKYISWVDSGGVELMDSVAANHWKSSEKVIFTKTYGHTYSAPDKNAQVVSDIAAGGILEKVNEVVGYFKVKYPDGRIAYIDKNEAEEYGQWLQDLDLTTGSLVATSKQLMGVPYLWGGTSTKGVDCSGFTKTIYFLNGLVIPRDASQQVHTGKPIDSIKNFKNLIEGDLLFFGQKATDSTEEKVVHVGMWIGNNEFIHASEMVRVSSMDPKAPNFDEWNLNRYLRTQRILKEEDKDLINLVHTPIFND</sequence>
<dbReference type="EMBL" id="JABTCG010000004">
    <property type="protein sequence ID" value="MBD0851212.1"/>
    <property type="molecule type" value="Genomic_DNA"/>
</dbReference>
<evidence type="ECO:0000313" key="8">
    <source>
        <dbReference type="Proteomes" id="UP000598350"/>
    </source>
</evidence>
<protein>
    <submittedName>
        <fullName evidence="7">C40 family peptidase</fullName>
    </submittedName>
</protein>
<comment type="caution">
    <text evidence="7">The sequence shown here is derived from an EMBL/GenBank/DDBJ whole genome shotgun (WGS) entry which is preliminary data.</text>
</comment>
<dbReference type="InterPro" id="IPR038765">
    <property type="entry name" value="Papain-like_cys_pep_sf"/>
</dbReference>
<gene>
    <name evidence="7" type="ORF">HPE63_11080</name>
</gene>
<feature type="domain" description="NlpC/P60" evidence="6">
    <location>
        <begin position="245"/>
        <end position="379"/>
    </location>
</feature>
<feature type="domain" description="SH3b" evidence="5">
    <location>
        <begin position="102"/>
        <end position="165"/>
    </location>
</feature>
<evidence type="ECO:0000259" key="6">
    <source>
        <dbReference type="PROSITE" id="PS51935"/>
    </source>
</evidence>
<organism evidence="7 8">
    <name type="scientific">Maribacter arenosus</name>
    <dbReference type="NCBI Taxonomy" id="1854708"/>
    <lineage>
        <taxon>Bacteria</taxon>
        <taxon>Pseudomonadati</taxon>
        <taxon>Bacteroidota</taxon>
        <taxon>Flavobacteriia</taxon>
        <taxon>Flavobacteriales</taxon>
        <taxon>Flavobacteriaceae</taxon>
        <taxon>Maribacter</taxon>
    </lineage>
</organism>